<feature type="region of interest" description="Disordered" evidence="1">
    <location>
        <begin position="52"/>
        <end position="116"/>
    </location>
</feature>
<dbReference type="InParanoid" id="A2DZY6"/>
<reference evidence="2" key="2">
    <citation type="journal article" date="2007" name="Science">
        <title>Draft genome sequence of the sexually transmitted pathogen Trichomonas vaginalis.</title>
        <authorList>
            <person name="Carlton J.M."/>
            <person name="Hirt R.P."/>
            <person name="Silva J.C."/>
            <person name="Delcher A.L."/>
            <person name="Schatz M."/>
            <person name="Zhao Q."/>
            <person name="Wortman J.R."/>
            <person name="Bidwell S.L."/>
            <person name="Alsmark U.C.M."/>
            <person name="Besteiro S."/>
            <person name="Sicheritz-Ponten T."/>
            <person name="Noel C.J."/>
            <person name="Dacks J.B."/>
            <person name="Foster P.G."/>
            <person name="Simillion C."/>
            <person name="Van de Peer Y."/>
            <person name="Miranda-Saavedra D."/>
            <person name="Barton G.J."/>
            <person name="Westrop G.D."/>
            <person name="Mueller S."/>
            <person name="Dessi D."/>
            <person name="Fiori P.L."/>
            <person name="Ren Q."/>
            <person name="Paulsen I."/>
            <person name="Zhang H."/>
            <person name="Bastida-Corcuera F.D."/>
            <person name="Simoes-Barbosa A."/>
            <person name="Brown M.T."/>
            <person name="Hayes R.D."/>
            <person name="Mukherjee M."/>
            <person name="Okumura C.Y."/>
            <person name="Schneider R."/>
            <person name="Smith A.J."/>
            <person name="Vanacova S."/>
            <person name="Villalvazo M."/>
            <person name="Haas B.J."/>
            <person name="Pertea M."/>
            <person name="Feldblyum T.V."/>
            <person name="Utterback T.R."/>
            <person name="Shu C.L."/>
            <person name="Osoegawa K."/>
            <person name="de Jong P.J."/>
            <person name="Hrdy I."/>
            <person name="Horvathova L."/>
            <person name="Zubacova Z."/>
            <person name="Dolezal P."/>
            <person name="Malik S.B."/>
            <person name="Logsdon J.M. Jr."/>
            <person name="Henze K."/>
            <person name="Gupta A."/>
            <person name="Wang C.C."/>
            <person name="Dunne R.L."/>
            <person name="Upcroft J.A."/>
            <person name="Upcroft P."/>
            <person name="White O."/>
            <person name="Salzberg S.L."/>
            <person name="Tang P."/>
            <person name="Chiu C.-H."/>
            <person name="Lee Y.-S."/>
            <person name="Embley T.M."/>
            <person name="Coombs G.H."/>
            <person name="Mottram J.C."/>
            <person name="Tachezy J."/>
            <person name="Fraser-Liggett C.M."/>
            <person name="Johnson P.J."/>
        </authorList>
    </citation>
    <scope>NUCLEOTIDE SEQUENCE [LARGE SCALE GENOMIC DNA]</scope>
    <source>
        <strain evidence="2">G3</strain>
    </source>
</reference>
<dbReference type="VEuPathDB" id="TrichDB:TVAGG3_0536160"/>
<gene>
    <name evidence="2" type="ORF">TVAG_478700</name>
</gene>
<dbReference type="VEuPathDB" id="TrichDB:TVAG_478700"/>
<reference evidence="2" key="1">
    <citation type="submission" date="2006-10" db="EMBL/GenBank/DDBJ databases">
        <authorList>
            <person name="Amadeo P."/>
            <person name="Zhao Q."/>
            <person name="Wortman J."/>
            <person name="Fraser-Liggett C."/>
            <person name="Carlton J."/>
        </authorList>
    </citation>
    <scope>NUCLEOTIDE SEQUENCE</scope>
    <source>
        <strain evidence="2">G3</strain>
    </source>
</reference>
<evidence type="ECO:0000256" key="1">
    <source>
        <dbReference type="SAM" id="MobiDB-lite"/>
    </source>
</evidence>
<organism evidence="2 3">
    <name type="scientific">Trichomonas vaginalis (strain ATCC PRA-98 / G3)</name>
    <dbReference type="NCBI Taxonomy" id="412133"/>
    <lineage>
        <taxon>Eukaryota</taxon>
        <taxon>Metamonada</taxon>
        <taxon>Parabasalia</taxon>
        <taxon>Trichomonadida</taxon>
        <taxon>Trichomonadidae</taxon>
        <taxon>Trichomonas</taxon>
    </lineage>
</organism>
<dbReference type="AlphaFoldDB" id="A2DZY6"/>
<dbReference type="RefSeq" id="XP_001326268.1">
    <property type="nucleotide sequence ID" value="XM_001326233.1"/>
</dbReference>
<dbReference type="EMBL" id="DS113276">
    <property type="protein sequence ID" value="EAY14045.1"/>
    <property type="molecule type" value="Genomic_DNA"/>
</dbReference>
<evidence type="ECO:0000313" key="2">
    <source>
        <dbReference type="EMBL" id="EAY14045.1"/>
    </source>
</evidence>
<protein>
    <submittedName>
        <fullName evidence="2">Uncharacterized protein</fullName>
    </submittedName>
</protein>
<dbReference type="KEGG" id="tva:4772033"/>
<name>A2DZY6_TRIV3</name>
<feature type="compositionally biased region" description="Low complexity" evidence="1">
    <location>
        <begin position="94"/>
        <end position="107"/>
    </location>
</feature>
<accession>A2DZY6</accession>
<keyword evidence="3" id="KW-1185">Reference proteome</keyword>
<dbReference type="Proteomes" id="UP000001542">
    <property type="component" value="Unassembled WGS sequence"/>
</dbReference>
<proteinExistence type="predicted"/>
<evidence type="ECO:0000313" key="3">
    <source>
        <dbReference type="Proteomes" id="UP000001542"/>
    </source>
</evidence>
<sequence>MTQINYKTNGNVVFIEYSKPALDILTKLRESLGLKGNFTNIVFLPQGVKLPETKNSTGSTPQTQPPQKPVVSQPAPKTENKPVTVPEKKEETKPATNKPATTAAPQPVKQHSVEAPPKDQLKIQPTATAAAQPSKPAIASKPAIPVPDLIQPENLPALNLEQLNDFNEQQITEKYKADTSDKKTIKLSEISAFSAETYPAEALQHRSLRISKTDQTIDLKYFDANFYSYPYAISILGKDIFKYDYNFTPLESNVSQFIVKSLTQSKGEAATFNDASKYPELATNYVFYPDYKQYLLNKDSFANSQVKVTVPKIAASYLIELTSIDKKSLGELNKKHFDEGIAKLCLIAPFVVGVQKSGEDITFIFNDTKYIPAKYIANQVKKFINIMQKNDCTTLEFKDIDAQKYNKTASFLRTEAMKHNVVALYEETKKVNMIKDFFIYLCAPKGADLTEFDQIIETNFGKYSNKL</sequence>